<accession>A0A929PYM9</accession>
<sequence length="429" mass="48882">MKTHTSFEGQYEFVGKAKTWSLIGIVVGLVVILGGFLTGQAERTFANLLLMGYYFTCVCMAGVFFCAVQYVAQAGWSASVLRIPQAFAKTLPIAAVVLIAIVGAGLFITHEGVNEEGHAATVPYLYKLWAIKGVAEVGNENYDHLIAGKSSFLNVPFFLIRLVLFLGCYAWFGNLLIKYSTNEDEIGGMSNYEKSFKMSCIFLVIFGFTTPIFAFDVIMSIEAHWFSTMFGWYNFAAMWVSGLAVMTLTIIQLRKAGYLSWITEDHLHNLGIFMFAFSIFWTYVWFAQFLLIYYANLPEETVYFYKRWEPEYKPWFWINIVLNFVAPLLVLMMRDSKRFTGILQTVAIILIVGHWLDYYMMIMPGALHGGHGAEHHEAHWYTQITWIEIGTFAGFAGLFTFTMLTSLTKFKSLIAKNHPFLQESLHHHI</sequence>
<feature type="transmembrane region" description="Helical" evidence="1">
    <location>
        <begin position="158"/>
        <end position="177"/>
    </location>
</feature>
<keyword evidence="1" id="KW-1133">Transmembrane helix</keyword>
<evidence type="ECO:0000256" key="1">
    <source>
        <dbReference type="SAM" id="Phobius"/>
    </source>
</evidence>
<dbReference type="EMBL" id="JADFFL010000012">
    <property type="protein sequence ID" value="MBE9664446.1"/>
    <property type="molecule type" value="Genomic_DNA"/>
</dbReference>
<feature type="transmembrane region" description="Helical" evidence="1">
    <location>
        <begin position="20"/>
        <end position="39"/>
    </location>
</feature>
<keyword evidence="1" id="KW-0812">Transmembrane</keyword>
<proteinExistence type="predicted"/>
<gene>
    <name evidence="2" type="ORF">IRJ16_21375</name>
</gene>
<dbReference type="RefSeq" id="WP_194113728.1">
    <property type="nucleotide sequence ID" value="NZ_JADFFL010000012.1"/>
</dbReference>
<keyword evidence="3" id="KW-1185">Reference proteome</keyword>
<reference evidence="2" key="1">
    <citation type="submission" date="2020-10" db="EMBL/GenBank/DDBJ databases">
        <title>Mucilaginibacter mali sp. nov., isolated from rhizosphere soil of apple orchard.</title>
        <authorList>
            <person name="Lee J.-S."/>
            <person name="Kim H.S."/>
            <person name="Kim J.-S."/>
        </authorList>
    </citation>
    <scope>NUCLEOTIDE SEQUENCE</scope>
    <source>
        <strain evidence="2">KCTC 22746</strain>
    </source>
</reference>
<feature type="transmembrane region" description="Helical" evidence="1">
    <location>
        <begin position="91"/>
        <end position="108"/>
    </location>
</feature>
<dbReference type="PANTHER" id="PTHR43044:SF1">
    <property type="entry name" value="QUINOL:CYTOCHROME C OXIDOREDUCTASE QUINONE-BINDING SUBUNIT 2"/>
    <property type="match status" value="1"/>
</dbReference>
<comment type="caution">
    <text evidence="2">The sequence shown here is derived from an EMBL/GenBank/DDBJ whole genome shotgun (WGS) entry which is preliminary data.</text>
</comment>
<dbReference type="PANTHER" id="PTHR43044">
    <property type="match status" value="1"/>
</dbReference>
<name>A0A929PYM9_9SPHI</name>
<feature type="transmembrane region" description="Helical" evidence="1">
    <location>
        <begin position="272"/>
        <end position="295"/>
    </location>
</feature>
<evidence type="ECO:0000313" key="3">
    <source>
        <dbReference type="Proteomes" id="UP000622475"/>
    </source>
</evidence>
<evidence type="ECO:0000313" key="2">
    <source>
        <dbReference type="EMBL" id="MBE9664446.1"/>
    </source>
</evidence>
<keyword evidence="1" id="KW-0472">Membrane</keyword>
<feature type="transmembrane region" description="Helical" evidence="1">
    <location>
        <begin position="380"/>
        <end position="404"/>
    </location>
</feature>
<feature type="transmembrane region" description="Helical" evidence="1">
    <location>
        <begin position="51"/>
        <end position="71"/>
    </location>
</feature>
<feature type="transmembrane region" description="Helical" evidence="1">
    <location>
        <begin position="198"/>
        <end position="218"/>
    </location>
</feature>
<dbReference type="AlphaFoldDB" id="A0A929PYM9"/>
<organism evidence="2 3">
    <name type="scientific">Mucilaginibacter myungsuensis</name>
    <dbReference type="NCBI Taxonomy" id="649104"/>
    <lineage>
        <taxon>Bacteria</taxon>
        <taxon>Pseudomonadati</taxon>
        <taxon>Bacteroidota</taxon>
        <taxon>Sphingobacteriia</taxon>
        <taxon>Sphingobacteriales</taxon>
        <taxon>Sphingobacteriaceae</taxon>
        <taxon>Mucilaginibacter</taxon>
    </lineage>
</organism>
<feature type="transmembrane region" description="Helical" evidence="1">
    <location>
        <begin position="339"/>
        <end position="360"/>
    </location>
</feature>
<dbReference type="Proteomes" id="UP000622475">
    <property type="component" value="Unassembled WGS sequence"/>
</dbReference>
<feature type="transmembrane region" description="Helical" evidence="1">
    <location>
        <begin position="315"/>
        <end position="332"/>
    </location>
</feature>
<feature type="transmembrane region" description="Helical" evidence="1">
    <location>
        <begin position="230"/>
        <end position="251"/>
    </location>
</feature>
<protein>
    <submittedName>
        <fullName evidence="2">Quinol:cytochrome C oxidoreductase</fullName>
    </submittedName>
</protein>